<gene>
    <name evidence="17" type="ORF">ILUMI_06831</name>
</gene>
<protein>
    <recommendedName>
        <fullName evidence="7">Uridine 5'-monophosphate synthase</fullName>
        <ecNumber evidence="5">2.4.2.10</ecNumber>
        <ecNumber evidence="6">4.1.1.23</ecNumber>
    </recommendedName>
</protein>
<evidence type="ECO:0000256" key="1">
    <source>
        <dbReference type="ARBA" id="ARBA00004861"/>
    </source>
</evidence>
<dbReference type="GO" id="GO:0004590">
    <property type="term" value="F:orotidine-5'-phosphate decarboxylase activity"/>
    <property type="evidence" value="ECO:0007669"/>
    <property type="project" value="UniProtKB-EC"/>
</dbReference>
<dbReference type="InterPro" id="IPR014732">
    <property type="entry name" value="OMPdecase"/>
</dbReference>
<dbReference type="EMBL" id="VTPC01002871">
    <property type="protein sequence ID" value="KAF2899340.1"/>
    <property type="molecule type" value="Genomic_DNA"/>
</dbReference>
<dbReference type="NCBIfam" id="TIGR01740">
    <property type="entry name" value="pyrF"/>
    <property type="match status" value="1"/>
</dbReference>
<feature type="active site" description="For OMPdecase activity" evidence="14">
    <location>
        <position position="304"/>
    </location>
</feature>
<dbReference type="PROSITE" id="PS00156">
    <property type="entry name" value="OMPDECASE"/>
    <property type="match status" value="1"/>
</dbReference>
<dbReference type="AlphaFoldDB" id="A0A8K0GC65"/>
<dbReference type="InterPro" id="IPR011060">
    <property type="entry name" value="RibuloseP-bd_barrel"/>
</dbReference>
<evidence type="ECO:0000256" key="2">
    <source>
        <dbReference type="ARBA" id="ARBA00004889"/>
    </source>
</evidence>
<comment type="pathway">
    <text evidence="1">Pyrimidine metabolism; UMP biosynthesis via de novo pathway; UMP from orotate: step 2/2.</text>
</comment>
<dbReference type="FunFam" id="3.40.50.2020:FF:000025">
    <property type="entry name" value="Uridine monophosphate synthetase"/>
    <property type="match status" value="1"/>
</dbReference>
<dbReference type="GO" id="GO:0004588">
    <property type="term" value="F:orotate phosphoribosyltransferase activity"/>
    <property type="evidence" value="ECO:0007669"/>
    <property type="project" value="UniProtKB-EC"/>
</dbReference>
<keyword evidence="10" id="KW-0210">Decarboxylase</keyword>
<dbReference type="InterPro" id="IPR013785">
    <property type="entry name" value="Aldolase_TIM"/>
</dbReference>
<dbReference type="FunFam" id="3.20.20.70:FF:000114">
    <property type="entry name" value="Decarboxylase,orotidine phosphate"/>
    <property type="match status" value="1"/>
</dbReference>
<dbReference type="NCBIfam" id="TIGR00336">
    <property type="entry name" value="pyrE"/>
    <property type="match status" value="1"/>
</dbReference>
<dbReference type="Pfam" id="PF00215">
    <property type="entry name" value="OMPdecase"/>
    <property type="match status" value="1"/>
</dbReference>
<proteinExistence type="inferred from homology"/>
<dbReference type="InterPro" id="IPR018089">
    <property type="entry name" value="OMPdecase_AS"/>
</dbReference>
<feature type="active site" description="For OMPdecase activity" evidence="14">
    <location>
        <position position="309"/>
    </location>
</feature>
<dbReference type="PANTHER" id="PTHR19278:SF9">
    <property type="entry name" value="URIDINE 5'-MONOPHOSPHATE SYNTHASE"/>
    <property type="match status" value="1"/>
</dbReference>
<evidence type="ECO:0000256" key="14">
    <source>
        <dbReference type="PIRSR" id="PIRSR614732-1"/>
    </source>
</evidence>
<feature type="binding site" evidence="15">
    <location>
        <position position="423"/>
    </location>
    <ligand>
        <name>substrate</name>
    </ligand>
</feature>
<accession>A0A8K0GC65</accession>
<name>A0A8K0GC65_IGNLU</name>
<evidence type="ECO:0000313" key="17">
    <source>
        <dbReference type="EMBL" id="KAF2899340.1"/>
    </source>
</evidence>
<dbReference type="InterPro" id="IPR029057">
    <property type="entry name" value="PRTase-like"/>
</dbReference>
<dbReference type="GO" id="GO:0044205">
    <property type="term" value="P:'de novo' UMP biosynthetic process"/>
    <property type="evidence" value="ECO:0007669"/>
    <property type="project" value="UniProtKB-UniPathway"/>
</dbReference>
<comment type="caution">
    <text evidence="17">The sequence shown here is derived from an EMBL/GenBank/DDBJ whole genome shotgun (WGS) entry which is preliminary data.</text>
</comment>
<dbReference type="InterPro" id="IPR001754">
    <property type="entry name" value="OMPdeCOase_dom"/>
</dbReference>
<keyword evidence="11" id="KW-0665">Pyrimidine biosynthesis</keyword>
<keyword evidence="13" id="KW-0511">Multifunctional enzyme</keyword>
<dbReference type="HAMAP" id="MF_01208">
    <property type="entry name" value="PyrE"/>
    <property type="match status" value="1"/>
</dbReference>
<dbReference type="InterPro" id="IPR000836">
    <property type="entry name" value="PRTase_dom"/>
</dbReference>
<dbReference type="EC" id="4.1.1.23" evidence="6"/>
<evidence type="ECO:0000256" key="12">
    <source>
        <dbReference type="ARBA" id="ARBA00023239"/>
    </source>
</evidence>
<evidence type="ECO:0000256" key="11">
    <source>
        <dbReference type="ARBA" id="ARBA00022975"/>
    </source>
</evidence>
<feature type="active site" description="For OMPdecase activity" evidence="14">
    <location>
        <position position="306"/>
    </location>
</feature>
<evidence type="ECO:0000256" key="5">
    <source>
        <dbReference type="ARBA" id="ARBA00011971"/>
    </source>
</evidence>
<evidence type="ECO:0000256" key="6">
    <source>
        <dbReference type="ARBA" id="ARBA00012321"/>
    </source>
</evidence>
<evidence type="ECO:0000256" key="7">
    <source>
        <dbReference type="ARBA" id="ARBA00015047"/>
    </source>
</evidence>
<evidence type="ECO:0000256" key="15">
    <source>
        <dbReference type="PIRSR" id="PIRSR614732-2"/>
    </source>
</evidence>
<comment type="similarity">
    <text evidence="3">In the N-terminal section; belongs to the purine/pyrimidine phosphoribosyltransferase family.</text>
</comment>
<evidence type="ECO:0000256" key="4">
    <source>
        <dbReference type="ARBA" id="ARBA00009769"/>
    </source>
</evidence>
<dbReference type="Gene3D" id="3.40.50.2020">
    <property type="match status" value="1"/>
</dbReference>
<dbReference type="InterPro" id="IPR004467">
    <property type="entry name" value="Or_phspho_trans_dom"/>
</dbReference>
<feature type="binding site" evidence="15">
    <location>
        <position position="364"/>
    </location>
    <ligand>
        <name>substrate</name>
    </ligand>
</feature>
<evidence type="ECO:0000256" key="13">
    <source>
        <dbReference type="ARBA" id="ARBA00023268"/>
    </source>
</evidence>
<feature type="binding site" evidence="15">
    <location>
        <position position="273"/>
    </location>
    <ligand>
        <name>substrate</name>
    </ligand>
</feature>
<evidence type="ECO:0000259" key="16">
    <source>
        <dbReference type="SMART" id="SM00934"/>
    </source>
</evidence>
<comment type="similarity">
    <text evidence="4">In the C-terminal section; belongs to the OMP decarboxylase family.</text>
</comment>
<keyword evidence="9" id="KW-0808">Transferase</keyword>
<dbReference type="EC" id="2.4.2.10" evidence="5"/>
<dbReference type="Proteomes" id="UP000801492">
    <property type="component" value="Unassembled WGS sequence"/>
</dbReference>
<keyword evidence="18" id="KW-1185">Reference proteome</keyword>
<sequence length="473" mass="52539">MDNKLKNFAMDLFNINAIKFGEFKTKVGLMTPVYCDLRVIVSHPRVMKTLSNLLIEYINGLEQFDIVCGVPYTALPIATTVSVNIDLPMVMRRKEAKDYGTKKLIEGSYKESDNCLIIEDVVTSGSSILETVKDLNDAGIKCKEVVVLLNREQGGANILKEHGIKMHALLSMTQLIKYLREANCVDDTIVEKIANYLQESQVDSSVIKKNPNINRLKLPYSKRVEYAENPITKKLLKIISDKQTNLCLAADVTKSADLIKLAEQVGPHICLLKTHIDIVEDFSMELLNHLKNIAQTYNFILFEDRKFADIGKTVEHQYSKGIYKISSWAELVTSHSLTGKGVLDAIKQSSGLENRGVFLLAQTSAAGSLIDEKYTKGTLQMMSEYPDLITGIVCQTPLFTDKPGMIQLTPGVQVNVAGDNLGQQYNSPESVVLERGADVAVVGRGITQASEPGAAAENYKKLLWDAYLRRIEV</sequence>
<dbReference type="OrthoDB" id="10263753at2759"/>
<dbReference type="CDD" id="cd06223">
    <property type="entry name" value="PRTases_typeI"/>
    <property type="match status" value="1"/>
</dbReference>
<dbReference type="SMART" id="SM00934">
    <property type="entry name" value="OMPdecase"/>
    <property type="match status" value="1"/>
</dbReference>
<evidence type="ECO:0000256" key="8">
    <source>
        <dbReference type="ARBA" id="ARBA00022676"/>
    </source>
</evidence>
<dbReference type="Gene3D" id="3.20.20.70">
    <property type="entry name" value="Aldolase class I"/>
    <property type="match status" value="1"/>
</dbReference>
<dbReference type="Pfam" id="PF00156">
    <property type="entry name" value="Pribosyltran"/>
    <property type="match status" value="1"/>
</dbReference>
<dbReference type="UniPathway" id="UPA00070">
    <property type="reaction ID" value="UER00119"/>
</dbReference>
<dbReference type="InterPro" id="IPR023031">
    <property type="entry name" value="OPRT"/>
</dbReference>
<dbReference type="SUPFAM" id="SSF51366">
    <property type="entry name" value="Ribulose-phoshate binding barrel"/>
    <property type="match status" value="1"/>
</dbReference>
<evidence type="ECO:0000313" key="18">
    <source>
        <dbReference type="Proteomes" id="UP000801492"/>
    </source>
</evidence>
<keyword evidence="8" id="KW-0328">Glycosyltransferase</keyword>
<comment type="pathway">
    <text evidence="2">Pyrimidine metabolism; UMP biosynthesis via de novo pathway; UMP from orotate: step 1/2.</text>
</comment>
<reference evidence="17" key="1">
    <citation type="submission" date="2019-08" db="EMBL/GenBank/DDBJ databases">
        <title>The genome of the North American firefly Photinus pyralis.</title>
        <authorList>
            <consortium name="Photinus pyralis genome working group"/>
            <person name="Fallon T.R."/>
            <person name="Sander Lower S.E."/>
            <person name="Weng J.-K."/>
        </authorList>
    </citation>
    <scope>NUCLEOTIDE SEQUENCE</scope>
    <source>
        <strain evidence="17">TRF0915ILg1</strain>
        <tissue evidence="17">Whole body</tissue>
    </source>
</reference>
<feature type="domain" description="Orotidine 5'-phosphate decarboxylase" evidence="16">
    <location>
        <begin position="245"/>
        <end position="459"/>
    </location>
</feature>
<dbReference type="SUPFAM" id="SSF53271">
    <property type="entry name" value="PRTase-like"/>
    <property type="match status" value="1"/>
</dbReference>
<feature type="binding site" evidence="15">
    <location>
        <position position="251"/>
    </location>
    <ligand>
        <name>substrate</name>
    </ligand>
</feature>
<evidence type="ECO:0000256" key="3">
    <source>
        <dbReference type="ARBA" id="ARBA00006221"/>
    </source>
</evidence>
<dbReference type="CDD" id="cd04725">
    <property type="entry name" value="OMP_decarboxylase_like"/>
    <property type="match status" value="1"/>
</dbReference>
<keyword evidence="12" id="KW-0456">Lyase</keyword>
<organism evidence="17 18">
    <name type="scientific">Ignelater luminosus</name>
    <name type="common">Cucubano</name>
    <name type="synonym">Pyrophorus luminosus</name>
    <dbReference type="NCBI Taxonomy" id="2038154"/>
    <lineage>
        <taxon>Eukaryota</taxon>
        <taxon>Metazoa</taxon>
        <taxon>Ecdysozoa</taxon>
        <taxon>Arthropoda</taxon>
        <taxon>Hexapoda</taxon>
        <taxon>Insecta</taxon>
        <taxon>Pterygota</taxon>
        <taxon>Neoptera</taxon>
        <taxon>Endopterygota</taxon>
        <taxon>Coleoptera</taxon>
        <taxon>Polyphaga</taxon>
        <taxon>Elateriformia</taxon>
        <taxon>Elateroidea</taxon>
        <taxon>Elateridae</taxon>
        <taxon>Agrypninae</taxon>
        <taxon>Pyrophorini</taxon>
        <taxon>Ignelater</taxon>
    </lineage>
</organism>
<feature type="binding site" evidence="15">
    <location>
        <position position="444"/>
    </location>
    <ligand>
        <name>substrate</name>
    </ligand>
</feature>
<evidence type="ECO:0000256" key="10">
    <source>
        <dbReference type="ARBA" id="ARBA00022793"/>
    </source>
</evidence>
<feature type="binding site" evidence="15">
    <location>
        <position position="443"/>
    </location>
    <ligand>
        <name>substrate</name>
    </ligand>
</feature>
<evidence type="ECO:0000256" key="9">
    <source>
        <dbReference type="ARBA" id="ARBA00022679"/>
    </source>
</evidence>
<dbReference type="PANTHER" id="PTHR19278">
    <property type="entry name" value="OROTATE PHOSPHORIBOSYLTRANSFERASE"/>
    <property type="match status" value="1"/>
</dbReference>
<dbReference type="GO" id="GO:0006207">
    <property type="term" value="P:'de novo' pyrimidine nucleobase biosynthetic process"/>
    <property type="evidence" value="ECO:0007669"/>
    <property type="project" value="InterPro"/>
</dbReference>